<dbReference type="InterPro" id="IPR011707">
    <property type="entry name" value="Cu-oxidase-like_N"/>
</dbReference>
<feature type="domain" description="Plastocyanin-like" evidence="2">
    <location>
        <begin position="104"/>
        <end position="169"/>
    </location>
</feature>
<evidence type="ECO:0000259" key="2">
    <source>
        <dbReference type="Pfam" id="PF07732"/>
    </source>
</evidence>
<protein>
    <submittedName>
        <fullName evidence="3">Multicopper oxidase domain-containing protein</fullName>
    </submittedName>
</protein>
<dbReference type="InterPro" id="IPR045087">
    <property type="entry name" value="Cu-oxidase_fam"/>
</dbReference>
<organism evidence="3 4">
    <name type="scientific">Brevibacillus laterosporus</name>
    <name type="common">Bacillus laterosporus</name>
    <dbReference type="NCBI Taxonomy" id="1465"/>
    <lineage>
        <taxon>Bacteria</taxon>
        <taxon>Bacillati</taxon>
        <taxon>Bacillota</taxon>
        <taxon>Bacilli</taxon>
        <taxon>Bacillales</taxon>
        <taxon>Paenibacillaceae</taxon>
        <taxon>Brevibacillus</taxon>
    </lineage>
</organism>
<dbReference type="EMBL" id="JAPTNE010000056">
    <property type="protein sequence ID" value="MCZ0810129.1"/>
    <property type="molecule type" value="Genomic_DNA"/>
</dbReference>
<comment type="caution">
    <text evidence="3">The sequence shown here is derived from an EMBL/GenBank/DDBJ whole genome shotgun (WGS) entry which is preliminary data.</text>
</comment>
<feature type="domain" description="Plastocyanin-like" evidence="2">
    <location>
        <begin position="49"/>
        <end position="86"/>
    </location>
</feature>
<name>A0AAP3DKG4_BRELA</name>
<proteinExistence type="inferred from homology"/>
<gene>
    <name evidence="3" type="ORF">O0554_25130</name>
</gene>
<dbReference type="PANTHER" id="PTHR48267">
    <property type="entry name" value="CUPREDOXIN SUPERFAMILY PROTEIN"/>
    <property type="match status" value="1"/>
</dbReference>
<dbReference type="RefSeq" id="WP_258074447.1">
    <property type="nucleotide sequence ID" value="NZ_JANSGW010000056.1"/>
</dbReference>
<dbReference type="PANTHER" id="PTHR48267:SF1">
    <property type="entry name" value="BILIRUBIN OXIDASE"/>
    <property type="match status" value="1"/>
</dbReference>
<dbReference type="Gene3D" id="2.60.40.420">
    <property type="entry name" value="Cupredoxins - blue copper proteins"/>
    <property type="match status" value="1"/>
</dbReference>
<dbReference type="InterPro" id="IPR008972">
    <property type="entry name" value="Cupredoxin"/>
</dbReference>
<comment type="similarity">
    <text evidence="1">Belongs to the multicopper oxidase family.</text>
</comment>
<dbReference type="SUPFAM" id="SSF49503">
    <property type="entry name" value="Cupredoxins"/>
    <property type="match status" value="1"/>
</dbReference>
<dbReference type="CDD" id="cd13844">
    <property type="entry name" value="CuRO_1_BOD_CotA_like"/>
    <property type="match status" value="1"/>
</dbReference>
<accession>A0AAP3DKG4</accession>
<dbReference type="AlphaFoldDB" id="A0AAP3DKG4"/>
<reference evidence="3" key="1">
    <citation type="submission" date="2022-09" db="EMBL/GenBank/DDBJ databases">
        <title>Genome analysis and characterization of larvicidal activity of Brevibacillus strains.</title>
        <authorList>
            <person name="Patrusheva E.V."/>
            <person name="Izotova A.O."/>
            <person name="Toshchakov S.V."/>
            <person name="Sineoky S.P."/>
        </authorList>
    </citation>
    <scope>NUCLEOTIDE SEQUENCE</scope>
    <source>
        <strain evidence="3">VKPM_B-13247</strain>
    </source>
</reference>
<dbReference type="Pfam" id="PF07732">
    <property type="entry name" value="Cu-oxidase_3"/>
    <property type="match status" value="2"/>
</dbReference>
<evidence type="ECO:0000256" key="1">
    <source>
        <dbReference type="ARBA" id="ARBA00010609"/>
    </source>
</evidence>
<evidence type="ECO:0000313" key="4">
    <source>
        <dbReference type="Proteomes" id="UP001077662"/>
    </source>
</evidence>
<dbReference type="GO" id="GO:0005507">
    <property type="term" value="F:copper ion binding"/>
    <property type="evidence" value="ECO:0007669"/>
    <property type="project" value="InterPro"/>
</dbReference>
<dbReference type="Proteomes" id="UP001077662">
    <property type="component" value="Unassembled WGS sequence"/>
</dbReference>
<evidence type="ECO:0000313" key="3">
    <source>
        <dbReference type="EMBL" id="MCZ0810129.1"/>
    </source>
</evidence>
<sequence length="180" mass="21063">MPEKIKLQKFLDKLPIPKTLSPIKRSNDWTYYEVTMKEFTQKLHRDLPPTRLWGYEGTYPGPTFDVVQNETVFVKWMNDLPKNHFLPIDTTIHGSEITMPVGRTVVHLHGVTTPPNSDGYPEAWFTRNFEQTGPLFQREVYRYPNIDRAVTIWYHDHTIGNHKIERLCGTRGILSDPRQA</sequence>